<dbReference type="Proteomes" id="UP000824120">
    <property type="component" value="Chromosome 9"/>
</dbReference>
<comment type="caution">
    <text evidence="1">The sequence shown here is derived from an EMBL/GenBank/DDBJ whole genome shotgun (WGS) entry which is preliminary data.</text>
</comment>
<reference evidence="1 2" key="1">
    <citation type="submission" date="2020-09" db="EMBL/GenBank/DDBJ databases">
        <title>De no assembly of potato wild relative species, Solanum commersonii.</title>
        <authorList>
            <person name="Cho K."/>
        </authorList>
    </citation>
    <scope>NUCLEOTIDE SEQUENCE [LARGE SCALE GENOMIC DNA]</scope>
    <source>
        <strain evidence="1">LZ3.2</strain>
        <tissue evidence="1">Leaf</tissue>
    </source>
</reference>
<dbReference type="OrthoDB" id="255819at2759"/>
<keyword evidence="2" id="KW-1185">Reference proteome</keyword>
<accession>A0A9J5X9C7</accession>
<dbReference type="EMBL" id="JACXVP010000009">
    <property type="protein sequence ID" value="KAG5584929.1"/>
    <property type="molecule type" value="Genomic_DNA"/>
</dbReference>
<proteinExistence type="predicted"/>
<feature type="non-terminal residue" evidence="1">
    <location>
        <position position="1"/>
    </location>
</feature>
<name>A0A9J5X9C7_SOLCO</name>
<evidence type="ECO:0000313" key="1">
    <source>
        <dbReference type="EMBL" id="KAG5584929.1"/>
    </source>
</evidence>
<dbReference type="AlphaFoldDB" id="A0A9J5X9C7"/>
<protein>
    <submittedName>
        <fullName evidence="1">Uncharacterized protein</fullName>
    </submittedName>
</protein>
<gene>
    <name evidence="1" type="ORF">H5410_045363</name>
</gene>
<organism evidence="1 2">
    <name type="scientific">Solanum commersonii</name>
    <name type="common">Commerson's wild potato</name>
    <name type="synonym">Commerson's nightshade</name>
    <dbReference type="NCBI Taxonomy" id="4109"/>
    <lineage>
        <taxon>Eukaryota</taxon>
        <taxon>Viridiplantae</taxon>
        <taxon>Streptophyta</taxon>
        <taxon>Embryophyta</taxon>
        <taxon>Tracheophyta</taxon>
        <taxon>Spermatophyta</taxon>
        <taxon>Magnoliopsida</taxon>
        <taxon>eudicotyledons</taxon>
        <taxon>Gunneridae</taxon>
        <taxon>Pentapetalae</taxon>
        <taxon>asterids</taxon>
        <taxon>lamiids</taxon>
        <taxon>Solanales</taxon>
        <taxon>Solanaceae</taxon>
        <taxon>Solanoideae</taxon>
        <taxon>Solaneae</taxon>
        <taxon>Solanum</taxon>
    </lineage>
</organism>
<sequence length="140" mass="15156">YLVVILKGSSDVSFGGNKDPDGFAEVVSMGGMDSIRVDATTLHNKKTTLLLLKVEKTPSSLYAQNAEGTDTNLIHKFKIIDINTAGQRMALDSMKKPPPIAPDQLLYQSRVQSSSKTIAEEKHLFPIALKLGICQPSPSS</sequence>
<evidence type="ECO:0000313" key="2">
    <source>
        <dbReference type="Proteomes" id="UP000824120"/>
    </source>
</evidence>